<dbReference type="NCBIfam" id="TIGR02937">
    <property type="entry name" value="sigma70-ECF"/>
    <property type="match status" value="1"/>
</dbReference>
<feature type="domain" description="RNA polymerase sigma-70 region 2" evidence="7">
    <location>
        <begin position="26"/>
        <end position="92"/>
    </location>
</feature>
<dbReference type="Gene3D" id="1.10.1740.10">
    <property type="match status" value="1"/>
</dbReference>
<dbReference type="PANTHER" id="PTHR43133">
    <property type="entry name" value="RNA POLYMERASE ECF-TYPE SIGMA FACTO"/>
    <property type="match status" value="1"/>
</dbReference>
<evidence type="ECO:0000259" key="7">
    <source>
        <dbReference type="Pfam" id="PF04542"/>
    </source>
</evidence>
<feature type="domain" description="RNA polymerase sigma factor 70 region 4 type 2" evidence="8">
    <location>
        <begin position="134"/>
        <end position="180"/>
    </location>
</feature>
<keyword evidence="5 6" id="KW-0804">Transcription</keyword>
<evidence type="ECO:0000256" key="3">
    <source>
        <dbReference type="ARBA" id="ARBA00023082"/>
    </source>
</evidence>
<dbReference type="Pfam" id="PF04542">
    <property type="entry name" value="Sigma70_r2"/>
    <property type="match status" value="1"/>
</dbReference>
<evidence type="ECO:0000313" key="10">
    <source>
        <dbReference type="Proteomes" id="UP000252355"/>
    </source>
</evidence>
<gene>
    <name evidence="9" type="ORF">OZSIB_0266</name>
</gene>
<reference evidence="9 10" key="1">
    <citation type="submission" date="2018-05" db="EMBL/GenBank/DDBJ databases">
        <title>A metagenomic window into the 2 km-deep terrestrial subsurface aquifer revealed taxonomically and functionally diverse microbial community comprising novel uncultured bacterial lineages.</title>
        <authorList>
            <person name="Kadnikov V.V."/>
            <person name="Mardanov A.V."/>
            <person name="Beletsky A.V."/>
            <person name="Banks D."/>
            <person name="Pimenov N.V."/>
            <person name="Frank Y.A."/>
            <person name="Karnachuk O.V."/>
            <person name="Ravin N.V."/>
        </authorList>
    </citation>
    <scope>NUCLEOTIDE SEQUENCE [LARGE SCALE GENOMIC DNA]</scope>
    <source>
        <strain evidence="9">BY5</strain>
    </source>
</reference>
<dbReference type="InterPro" id="IPR013324">
    <property type="entry name" value="RNA_pol_sigma_r3/r4-like"/>
</dbReference>
<dbReference type="GO" id="GO:0003677">
    <property type="term" value="F:DNA binding"/>
    <property type="evidence" value="ECO:0007669"/>
    <property type="project" value="UniProtKB-KW"/>
</dbReference>
<sequence length="190" mass="22196">MSDESRQDGDLITRILAGESNLFGVLVGKYERLVFSYLLPQVRNLQEVEDLAQETFLRAYRHLAGFDTSRKFSAWLLAIARNLLVDRFRKNSQAAASQESYQEMLATQGPFPVLGDPQRQVEIQEEFRRTFRNILSLPEDYKVPLMMRIMQDLSYEEIAENLELPLQTVKNRIFKARQMLRAKRKAEHDL</sequence>
<dbReference type="Proteomes" id="UP000252355">
    <property type="component" value="Unassembled WGS sequence"/>
</dbReference>
<evidence type="ECO:0000256" key="5">
    <source>
        <dbReference type="ARBA" id="ARBA00023163"/>
    </source>
</evidence>
<dbReference type="InterPro" id="IPR013325">
    <property type="entry name" value="RNA_pol_sigma_r2"/>
</dbReference>
<dbReference type="InterPro" id="IPR014284">
    <property type="entry name" value="RNA_pol_sigma-70_dom"/>
</dbReference>
<accession>A0A367ZP39</accession>
<evidence type="ECO:0000313" key="9">
    <source>
        <dbReference type="EMBL" id="RCK79152.1"/>
    </source>
</evidence>
<comment type="similarity">
    <text evidence="1 6">Belongs to the sigma-70 factor family. ECF subfamily.</text>
</comment>
<dbReference type="InterPro" id="IPR013249">
    <property type="entry name" value="RNA_pol_sigma70_r4_t2"/>
</dbReference>
<evidence type="ECO:0000256" key="6">
    <source>
        <dbReference type="RuleBase" id="RU000716"/>
    </source>
</evidence>
<comment type="caution">
    <text evidence="9">The sequence shown here is derived from an EMBL/GenBank/DDBJ whole genome shotgun (WGS) entry which is preliminary data.</text>
</comment>
<dbReference type="CDD" id="cd06171">
    <property type="entry name" value="Sigma70_r4"/>
    <property type="match status" value="1"/>
</dbReference>
<dbReference type="InterPro" id="IPR000838">
    <property type="entry name" value="RNA_pol_sigma70_ECF_CS"/>
</dbReference>
<protein>
    <recommendedName>
        <fullName evidence="6">RNA polymerase sigma factor</fullName>
    </recommendedName>
</protein>
<organism evidence="9 10">
    <name type="scientific">Candidatus Ozemobacter sibiricus</name>
    <dbReference type="NCBI Taxonomy" id="2268124"/>
    <lineage>
        <taxon>Bacteria</taxon>
        <taxon>Candidatus Ozemobacteria</taxon>
        <taxon>Candidatus Ozemobacterales</taxon>
        <taxon>Candidatus Ozemobacteraceae</taxon>
        <taxon>Candidatus Ozemobacter</taxon>
    </lineage>
</organism>
<dbReference type="SUPFAM" id="SSF88659">
    <property type="entry name" value="Sigma3 and sigma4 domains of RNA polymerase sigma factors"/>
    <property type="match status" value="1"/>
</dbReference>
<dbReference type="PANTHER" id="PTHR43133:SF51">
    <property type="entry name" value="RNA POLYMERASE SIGMA FACTOR"/>
    <property type="match status" value="1"/>
</dbReference>
<dbReference type="GO" id="GO:0006352">
    <property type="term" value="P:DNA-templated transcription initiation"/>
    <property type="evidence" value="ECO:0007669"/>
    <property type="project" value="InterPro"/>
</dbReference>
<dbReference type="EMBL" id="QOQW01000015">
    <property type="protein sequence ID" value="RCK79152.1"/>
    <property type="molecule type" value="Genomic_DNA"/>
</dbReference>
<evidence type="ECO:0000256" key="1">
    <source>
        <dbReference type="ARBA" id="ARBA00010641"/>
    </source>
</evidence>
<dbReference type="PROSITE" id="PS01063">
    <property type="entry name" value="SIGMA70_ECF"/>
    <property type="match status" value="1"/>
</dbReference>
<keyword evidence="2 6" id="KW-0805">Transcription regulation</keyword>
<proteinExistence type="inferred from homology"/>
<dbReference type="GO" id="GO:0016987">
    <property type="term" value="F:sigma factor activity"/>
    <property type="evidence" value="ECO:0007669"/>
    <property type="project" value="UniProtKB-KW"/>
</dbReference>
<keyword evidence="3 6" id="KW-0731">Sigma factor</keyword>
<dbReference type="Pfam" id="PF08281">
    <property type="entry name" value="Sigma70_r4_2"/>
    <property type="match status" value="1"/>
</dbReference>
<evidence type="ECO:0000256" key="4">
    <source>
        <dbReference type="ARBA" id="ARBA00023125"/>
    </source>
</evidence>
<dbReference type="InterPro" id="IPR036388">
    <property type="entry name" value="WH-like_DNA-bd_sf"/>
</dbReference>
<keyword evidence="4 6" id="KW-0238">DNA-binding</keyword>
<dbReference type="SUPFAM" id="SSF88946">
    <property type="entry name" value="Sigma2 domain of RNA polymerase sigma factors"/>
    <property type="match status" value="1"/>
</dbReference>
<dbReference type="InterPro" id="IPR039425">
    <property type="entry name" value="RNA_pol_sigma-70-like"/>
</dbReference>
<evidence type="ECO:0000256" key="2">
    <source>
        <dbReference type="ARBA" id="ARBA00023015"/>
    </source>
</evidence>
<evidence type="ECO:0000259" key="8">
    <source>
        <dbReference type="Pfam" id="PF08281"/>
    </source>
</evidence>
<dbReference type="AlphaFoldDB" id="A0A367ZP39"/>
<dbReference type="Gene3D" id="1.10.10.10">
    <property type="entry name" value="Winged helix-like DNA-binding domain superfamily/Winged helix DNA-binding domain"/>
    <property type="match status" value="1"/>
</dbReference>
<name>A0A367ZP39_9BACT</name>
<dbReference type="InterPro" id="IPR007627">
    <property type="entry name" value="RNA_pol_sigma70_r2"/>
</dbReference>